<reference evidence="2" key="1">
    <citation type="submission" date="2013-04" db="EMBL/GenBank/DDBJ databases">
        <title>Comparative Genomics of Relapsing Fever Spirochetes.</title>
        <authorList>
            <person name="Schwan T.G."/>
            <person name="Raffel S.J."/>
            <person name="Porcella S.F."/>
            <person name="Martens C.A."/>
            <person name="Bruno D.P."/>
            <person name="Ricklefs S.M."/>
            <person name="Barbian K.B."/>
        </authorList>
    </citation>
    <scope>NUCLEOTIDE SEQUENCE</scope>
    <source>
        <strain evidence="2">Co53</strain>
        <plasmid evidence="2">unnamed</plasmid>
    </source>
</reference>
<dbReference type="EMBL" id="CP005760">
    <property type="protein sequence ID" value="AHH11600.1"/>
    <property type="molecule type" value="Genomic_DNA"/>
</dbReference>
<geneLocation type="plasmid" evidence="2">
    <name>unnamed</name>
</geneLocation>
<feature type="transmembrane region" description="Helical" evidence="1">
    <location>
        <begin position="80"/>
        <end position="102"/>
    </location>
</feature>
<organism evidence="2">
    <name type="scientific">Borrelia coriaceae ATCC 43381</name>
    <dbReference type="NCBI Taxonomy" id="1408429"/>
    <lineage>
        <taxon>Bacteria</taxon>
        <taxon>Pseudomonadati</taxon>
        <taxon>Spirochaetota</taxon>
        <taxon>Spirochaetia</taxon>
        <taxon>Spirochaetales</taxon>
        <taxon>Borreliaceae</taxon>
        <taxon>Borrelia</taxon>
    </lineage>
</organism>
<feature type="transmembrane region" description="Helical" evidence="1">
    <location>
        <begin position="40"/>
        <end position="60"/>
    </location>
</feature>
<keyword evidence="2" id="KW-0614">Plasmid</keyword>
<evidence type="ECO:0000256" key="1">
    <source>
        <dbReference type="SAM" id="Phobius"/>
    </source>
</evidence>
<keyword evidence="1" id="KW-1133">Transmembrane helix</keyword>
<feature type="transmembrane region" description="Helical" evidence="1">
    <location>
        <begin position="123"/>
        <end position="143"/>
    </location>
</feature>
<dbReference type="AlphaFoldDB" id="W5SXG0"/>
<keyword evidence="1" id="KW-0812">Transmembrane</keyword>
<proteinExistence type="predicted"/>
<gene>
    <name evidence="2" type="ORF">BCO_0119700</name>
</gene>
<sequence>MNYPIIGLKKGLYMLNDANSIKNHSVKLSIVESLRLNFEFLIRNIWLILFALFLFLFNVLHSHRGIINYNIGNNSKLCFTLPLTIVVIIVPSSILLYFLHLLRRRVTEVVVKASVFAFLEKMAIFVLLLIGLITQSVSSWMSFESFFSLMFEDSILSIKTSQREQDEGIRKILSDREKIIKDEIANIDIKIKKNNDRIEFARDKHLSLDYRYRTMKKDYMNEIETAEKVNDALFNQRNEYLDSLENLRFRFGQLIQTTAVNNNKLKAANVLNGTSIVISKNDYLNIIFVCLLLLLSVCLDIFLAMIFCIIQNAYHKFYEQEFLYLVQLPIVNVVGKKEDIQNTEISISKEDEKPFKGVDKSLEFISSNLEDDKRTIKSLRKINKETKVPDYRIRQYLSDLMDRGLVIKDKRRLLLNIDQN</sequence>
<feature type="transmembrane region" description="Helical" evidence="1">
    <location>
        <begin position="286"/>
        <end position="310"/>
    </location>
</feature>
<accession>W5SXG0</accession>
<protein>
    <submittedName>
        <fullName evidence="2">Uncharacterized protein</fullName>
    </submittedName>
</protein>
<dbReference type="HOGENOM" id="CLU_063162_1_0_12"/>
<name>W5SXG0_9SPIR</name>
<keyword evidence="1" id="KW-0472">Membrane</keyword>
<evidence type="ECO:0000313" key="2">
    <source>
        <dbReference type="EMBL" id="AHH11600.1"/>
    </source>
</evidence>